<feature type="domain" description="DHFR" evidence="9">
    <location>
        <begin position="3"/>
        <end position="158"/>
    </location>
</feature>
<evidence type="ECO:0000259" key="9">
    <source>
        <dbReference type="PROSITE" id="PS51330"/>
    </source>
</evidence>
<comment type="pathway">
    <text evidence="1 8">Cofactor biosynthesis; tetrahydrofolate biosynthesis; 5,6,7,8-tetrahydrofolate from 7,8-dihydrofolate: step 1/1.</text>
</comment>
<name>A0ABV8MPV0_9NEIS</name>
<dbReference type="Gene3D" id="3.40.430.10">
    <property type="entry name" value="Dihydrofolate Reductase, subunit A"/>
    <property type="match status" value="1"/>
</dbReference>
<evidence type="ECO:0000313" key="11">
    <source>
        <dbReference type="Proteomes" id="UP001595791"/>
    </source>
</evidence>
<dbReference type="InterPro" id="IPR012259">
    <property type="entry name" value="DHFR"/>
</dbReference>
<dbReference type="GO" id="GO:0004146">
    <property type="term" value="F:dihydrofolate reductase activity"/>
    <property type="evidence" value="ECO:0007669"/>
    <property type="project" value="UniProtKB-EC"/>
</dbReference>
<dbReference type="InterPro" id="IPR024072">
    <property type="entry name" value="DHFR-like_dom_sf"/>
</dbReference>
<dbReference type="EMBL" id="JBHSBU010000001">
    <property type="protein sequence ID" value="MFC4158905.1"/>
    <property type="molecule type" value="Genomic_DNA"/>
</dbReference>
<evidence type="ECO:0000256" key="1">
    <source>
        <dbReference type="ARBA" id="ARBA00004903"/>
    </source>
</evidence>
<evidence type="ECO:0000256" key="3">
    <source>
        <dbReference type="ARBA" id="ARBA00012856"/>
    </source>
</evidence>
<keyword evidence="11" id="KW-1185">Reference proteome</keyword>
<comment type="caution">
    <text evidence="10">The sequence shown here is derived from an EMBL/GenBank/DDBJ whole genome shotgun (WGS) entry which is preliminary data.</text>
</comment>
<dbReference type="PROSITE" id="PS51330">
    <property type="entry name" value="DHFR_2"/>
    <property type="match status" value="1"/>
</dbReference>
<dbReference type="PIRSF" id="PIRSF000194">
    <property type="entry name" value="DHFR"/>
    <property type="match status" value="1"/>
</dbReference>
<evidence type="ECO:0000256" key="7">
    <source>
        <dbReference type="ARBA" id="ARBA00025067"/>
    </source>
</evidence>
<evidence type="ECO:0000256" key="6">
    <source>
        <dbReference type="ARBA" id="ARBA00023002"/>
    </source>
</evidence>
<dbReference type="EC" id="1.5.1.3" evidence="3 8"/>
<dbReference type="PANTHER" id="PTHR48069:SF3">
    <property type="entry name" value="DIHYDROFOLATE REDUCTASE"/>
    <property type="match status" value="1"/>
</dbReference>
<dbReference type="InterPro" id="IPR001796">
    <property type="entry name" value="DHFR_dom"/>
</dbReference>
<comment type="similarity">
    <text evidence="2 8">Belongs to the dihydrofolate reductase family.</text>
</comment>
<evidence type="ECO:0000256" key="4">
    <source>
        <dbReference type="ARBA" id="ARBA00022563"/>
    </source>
</evidence>
<dbReference type="Pfam" id="PF00186">
    <property type="entry name" value="DHFR_1"/>
    <property type="match status" value="1"/>
</dbReference>
<evidence type="ECO:0000256" key="8">
    <source>
        <dbReference type="PIRNR" id="PIRNR000194"/>
    </source>
</evidence>
<sequence>MPLISLIAAVARNGTVGRDNAMPWHLPADLRYFKSVTSGHPVVMGRKTFDSIGRPLPNRHNIVITRQIDWQVEGITVVHSLEEALAAAGPADEIFIMGGGQIYAQALPLADRLYLTEIDADFEGDAFFPAWPREQFREQARQEQQGESFSYRHMVYERC</sequence>
<organism evidence="10 11">
    <name type="scientific">Chitinimonas lacunae</name>
    <dbReference type="NCBI Taxonomy" id="1963018"/>
    <lineage>
        <taxon>Bacteria</taxon>
        <taxon>Pseudomonadati</taxon>
        <taxon>Pseudomonadota</taxon>
        <taxon>Betaproteobacteria</taxon>
        <taxon>Neisseriales</taxon>
        <taxon>Chitinibacteraceae</taxon>
        <taxon>Chitinimonas</taxon>
    </lineage>
</organism>
<comment type="catalytic activity">
    <reaction evidence="8">
        <text>(6S)-5,6,7,8-tetrahydrofolate + NADP(+) = 7,8-dihydrofolate + NADPH + H(+)</text>
        <dbReference type="Rhea" id="RHEA:15009"/>
        <dbReference type="ChEBI" id="CHEBI:15378"/>
        <dbReference type="ChEBI" id="CHEBI:57451"/>
        <dbReference type="ChEBI" id="CHEBI:57453"/>
        <dbReference type="ChEBI" id="CHEBI:57783"/>
        <dbReference type="ChEBI" id="CHEBI:58349"/>
        <dbReference type="EC" id="1.5.1.3"/>
    </reaction>
</comment>
<dbReference type="PRINTS" id="PR00070">
    <property type="entry name" value="DHFR"/>
</dbReference>
<reference evidence="11" key="1">
    <citation type="journal article" date="2019" name="Int. J. Syst. Evol. Microbiol.">
        <title>The Global Catalogue of Microorganisms (GCM) 10K type strain sequencing project: providing services to taxonomists for standard genome sequencing and annotation.</title>
        <authorList>
            <consortium name="The Broad Institute Genomics Platform"/>
            <consortium name="The Broad Institute Genome Sequencing Center for Infectious Disease"/>
            <person name="Wu L."/>
            <person name="Ma J."/>
        </authorList>
    </citation>
    <scope>NUCLEOTIDE SEQUENCE [LARGE SCALE GENOMIC DNA]</scope>
    <source>
        <strain evidence="11">LMG 29894</strain>
    </source>
</reference>
<keyword evidence="5 8" id="KW-0521">NADP</keyword>
<dbReference type="RefSeq" id="WP_378162082.1">
    <property type="nucleotide sequence ID" value="NZ_JBHSBU010000001.1"/>
</dbReference>
<dbReference type="Proteomes" id="UP001595791">
    <property type="component" value="Unassembled WGS sequence"/>
</dbReference>
<keyword evidence="6 8" id="KW-0560">Oxidoreductase</keyword>
<proteinExistence type="inferred from homology"/>
<evidence type="ECO:0000256" key="2">
    <source>
        <dbReference type="ARBA" id="ARBA00009539"/>
    </source>
</evidence>
<gene>
    <name evidence="10" type="ORF">ACFOW7_05980</name>
</gene>
<evidence type="ECO:0000256" key="5">
    <source>
        <dbReference type="ARBA" id="ARBA00022857"/>
    </source>
</evidence>
<dbReference type="SUPFAM" id="SSF53597">
    <property type="entry name" value="Dihydrofolate reductase-like"/>
    <property type="match status" value="1"/>
</dbReference>
<protein>
    <recommendedName>
        <fullName evidence="3 8">Dihydrofolate reductase</fullName>
        <ecNumber evidence="3 8">1.5.1.3</ecNumber>
    </recommendedName>
</protein>
<accession>A0ABV8MPV0</accession>
<evidence type="ECO:0000313" key="10">
    <source>
        <dbReference type="EMBL" id="MFC4158905.1"/>
    </source>
</evidence>
<dbReference type="PANTHER" id="PTHR48069">
    <property type="entry name" value="DIHYDROFOLATE REDUCTASE"/>
    <property type="match status" value="1"/>
</dbReference>
<dbReference type="CDD" id="cd00209">
    <property type="entry name" value="DHFR"/>
    <property type="match status" value="1"/>
</dbReference>
<keyword evidence="4 8" id="KW-0554">One-carbon metabolism</keyword>
<comment type="function">
    <text evidence="7 8">Key enzyme in folate metabolism. Catalyzes an essential reaction for de novo glycine and purine synthesis, and for DNA precursor synthesis.</text>
</comment>